<comment type="caution">
    <text evidence="2">The sequence shown here is derived from an EMBL/GenBank/DDBJ whole genome shotgun (WGS) entry which is preliminary data.</text>
</comment>
<evidence type="ECO:0000259" key="1">
    <source>
        <dbReference type="Pfam" id="PF00651"/>
    </source>
</evidence>
<keyword evidence="3" id="KW-1185">Reference proteome</keyword>
<evidence type="ECO:0000313" key="2">
    <source>
        <dbReference type="EMBL" id="RUS33220.1"/>
    </source>
</evidence>
<protein>
    <recommendedName>
        <fullName evidence="1">BTB domain-containing protein</fullName>
    </recommendedName>
</protein>
<sequence length="191" mass="21802">MITFSSDFTRIRLFNNNTIAISSLSDFYQSWCYFEADLQILRSRPWHPNPSTLITGGEFSAETSISIVQDVCDCRYYVNLDDDDPESVSTLLTLVYRDPNFVIGWDNVEVVLELADKYIFSSSLQDCERLLEISHQQKPLTTLYIPRGQGLGKAVQNRRAVADPDLHVRPDRATSMLYDCFARAPGYRSVV</sequence>
<dbReference type="InterPro" id="IPR000210">
    <property type="entry name" value="BTB/POZ_dom"/>
</dbReference>
<dbReference type="EMBL" id="RBNJ01001375">
    <property type="protein sequence ID" value="RUS33220.1"/>
    <property type="molecule type" value="Genomic_DNA"/>
</dbReference>
<dbReference type="Gene3D" id="3.30.710.10">
    <property type="entry name" value="Potassium Channel Kv1.1, Chain A"/>
    <property type="match status" value="1"/>
</dbReference>
<dbReference type="AlphaFoldDB" id="A0A433QTV4"/>
<organism evidence="2 3">
    <name type="scientific">Jimgerdemannia flammicorona</name>
    <dbReference type="NCBI Taxonomy" id="994334"/>
    <lineage>
        <taxon>Eukaryota</taxon>
        <taxon>Fungi</taxon>
        <taxon>Fungi incertae sedis</taxon>
        <taxon>Mucoromycota</taxon>
        <taxon>Mucoromycotina</taxon>
        <taxon>Endogonomycetes</taxon>
        <taxon>Endogonales</taxon>
        <taxon>Endogonaceae</taxon>
        <taxon>Jimgerdemannia</taxon>
    </lineage>
</organism>
<accession>A0A433QTV4</accession>
<feature type="domain" description="BTB" evidence="1">
    <location>
        <begin position="78"/>
        <end position="132"/>
    </location>
</feature>
<evidence type="ECO:0000313" key="3">
    <source>
        <dbReference type="Proteomes" id="UP000274822"/>
    </source>
</evidence>
<gene>
    <name evidence="2" type="ORF">BC938DRAFT_472540</name>
</gene>
<name>A0A433QTV4_9FUNG</name>
<dbReference type="Proteomes" id="UP000274822">
    <property type="component" value="Unassembled WGS sequence"/>
</dbReference>
<reference evidence="2 3" key="1">
    <citation type="journal article" date="2018" name="New Phytol.">
        <title>Phylogenomics of Endogonaceae and evolution of mycorrhizas within Mucoromycota.</title>
        <authorList>
            <person name="Chang Y."/>
            <person name="Desiro A."/>
            <person name="Na H."/>
            <person name="Sandor L."/>
            <person name="Lipzen A."/>
            <person name="Clum A."/>
            <person name="Barry K."/>
            <person name="Grigoriev I.V."/>
            <person name="Martin F.M."/>
            <person name="Stajich J.E."/>
            <person name="Smith M.E."/>
            <person name="Bonito G."/>
            <person name="Spatafora J.W."/>
        </authorList>
    </citation>
    <scope>NUCLEOTIDE SEQUENCE [LARGE SCALE GENOMIC DNA]</scope>
    <source>
        <strain evidence="2 3">AD002</strain>
    </source>
</reference>
<proteinExistence type="predicted"/>
<dbReference type="Pfam" id="PF00651">
    <property type="entry name" value="BTB"/>
    <property type="match status" value="1"/>
</dbReference>
<dbReference type="InterPro" id="IPR011333">
    <property type="entry name" value="SKP1/BTB/POZ_sf"/>
</dbReference>